<gene>
    <name evidence="1" type="ORF">GGD56_000632</name>
</gene>
<name>A0ABR6IG12_9HYPH</name>
<sequence length="61" mass="6961">MRDRAMPLVGLPEPARFEIIGLNLARDQTEDGLGWLIEIERQPPYLLAYPIRRVQTLALSS</sequence>
<dbReference type="Proteomes" id="UP000551353">
    <property type="component" value="Unassembled WGS sequence"/>
</dbReference>
<proteinExistence type="predicted"/>
<keyword evidence="2" id="KW-1185">Reference proteome</keyword>
<evidence type="ECO:0000313" key="1">
    <source>
        <dbReference type="EMBL" id="MBB4226812.1"/>
    </source>
</evidence>
<reference evidence="1 2" key="1">
    <citation type="submission" date="2020-08" db="EMBL/GenBank/DDBJ databases">
        <title>Genomic Encyclopedia of Type Strains, Phase IV (KMG-V): Genome sequencing to study the core and pangenomes of soil and plant-associated prokaryotes.</title>
        <authorList>
            <person name="Whitman W."/>
        </authorList>
    </citation>
    <scope>NUCLEOTIDE SEQUENCE [LARGE SCALE GENOMIC DNA]</scope>
    <source>
        <strain evidence="1 2">SEMIA 4087</strain>
    </source>
</reference>
<evidence type="ECO:0000313" key="2">
    <source>
        <dbReference type="Proteomes" id="UP000551353"/>
    </source>
</evidence>
<comment type="caution">
    <text evidence="1">The sequence shown here is derived from an EMBL/GenBank/DDBJ whole genome shotgun (WGS) entry which is preliminary data.</text>
</comment>
<dbReference type="EMBL" id="JACIFX010000001">
    <property type="protein sequence ID" value="MBB4226812.1"/>
    <property type="molecule type" value="Genomic_DNA"/>
</dbReference>
<accession>A0ABR6IG12</accession>
<protein>
    <submittedName>
        <fullName evidence="1">Uncharacterized protein</fullName>
    </submittedName>
</protein>
<organism evidence="1 2">
    <name type="scientific">Rhizobium mongolense</name>
    <dbReference type="NCBI Taxonomy" id="57676"/>
    <lineage>
        <taxon>Bacteria</taxon>
        <taxon>Pseudomonadati</taxon>
        <taxon>Pseudomonadota</taxon>
        <taxon>Alphaproteobacteria</taxon>
        <taxon>Hyphomicrobiales</taxon>
        <taxon>Rhizobiaceae</taxon>
        <taxon>Rhizobium/Agrobacterium group</taxon>
        <taxon>Rhizobium</taxon>
    </lineage>
</organism>